<accession>A0AAV5T7K6</accession>
<gene>
    <name evidence="1" type="ORF">PENTCL1PPCAC_9841</name>
</gene>
<proteinExistence type="predicted"/>
<dbReference type="Proteomes" id="UP001432027">
    <property type="component" value="Unassembled WGS sequence"/>
</dbReference>
<dbReference type="AlphaFoldDB" id="A0AAV5T7K6"/>
<protein>
    <submittedName>
        <fullName evidence="1">Uncharacterized protein</fullName>
    </submittedName>
</protein>
<dbReference type="EMBL" id="BTSX01000003">
    <property type="protein sequence ID" value="GMS87666.1"/>
    <property type="molecule type" value="Genomic_DNA"/>
</dbReference>
<keyword evidence="2" id="KW-1185">Reference proteome</keyword>
<evidence type="ECO:0000313" key="2">
    <source>
        <dbReference type="Proteomes" id="UP001432027"/>
    </source>
</evidence>
<reference evidence="1" key="1">
    <citation type="submission" date="2023-10" db="EMBL/GenBank/DDBJ databases">
        <title>Genome assembly of Pristionchus species.</title>
        <authorList>
            <person name="Yoshida K."/>
            <person name="Sommer R.J."/>
        </authorList>
    </citation>
    <scope>NUCLEOTIDE SEQUENCE</scope>
    <source>
        <strain evidence="1">RS0144</strain>
    </source>
</reference>
<comment type="caution">
    <text evidence="1">The sequence shown here is derived from an EMBL/GenBank/DDBJ whole genome shotgun (WGS) entry which is preliminary data.</text>
</comment>
<evidence type="ECO:0000313" key="1">
    <source>
        <dbReference type="EMBL" id="GMS87666.1"/>
    </source>
</evidence>
<sequence length="137" mass="15618">MLWEFWNQGLSDSDFVELFNKGHASLMVPTNIVDERIILDVVKTISASNTDKHVCLRLCPPVFTRFLNLIGLKMNDKHKIEEFAILSQGLMLILRYEDATISIAKCAGKPTKNCVQYYHYLTSISRSLGRDPLFVPV</sequence>
<feature type="non-terminal residue" evidence="1">
    <location>
        <position position="137"/>
    </location>
</feature>
<name>A0AAV5T7K6_9BILA</name>
<organism evidence="1 2">
    <name type="scientific">Pristionchus entomophagus</name>
    <dbReference type="NCBI Taxonomy" id="358040"/>
    <lineage>
        <taxon>Eukaryota</taxon>
        <taxon>Metazoa</taxon>
        <taxon>Ecdysozoa</taxon>
        <taxon>Nematoda</taxon>
        <taxon>Chromadorea</taxon>
        <taxon>Rhabditida</taxon>
        <taxon>Rhabditina</taxon>
        <taxon>Diplogasteromorpha</taxon>
        <taxon>Diplogasteroidea</taxon>
        <taxon>Neodiplogasteridae</taxon>
        <taxon>Pristionchus</taxon>
    </lineage>
</organism>